<dbReference type="Proteomes" id="UP000580568">
    <property type="component" value="Unassembled WGS sequence"/>
</dbReference>
<dbReference type="Pfam" id="PF19866">
    <property type="entry name" value="DUF6339"/>
    <property type="match status" value="1"/>
</dbReference>
<dbReference type="RefSeq" id="WP_183277818.1">
    <property type="nucleotide sequence ID" value="NZ_BLZR01000001.1"/>
</dbReference>
<evidence type="ECO:0000313" key="2">
    <source>
        <dbReference type="Proteomes" id="UP000580568"/>
    </source>
</evidence>
<proteinExistence type="predicted"/>
<dbReference type="InterPro" id="IPR045920">
    <property type="entry name" value="DUF6339"/>
</dbReference>
<reference evidence="1 2" key="1">
    <citation type="submission" date="2020-07" db="EMBL/GenBank/DDBJ databases">
        <title>A new beta-1,3-glucan-decomposing anaerobic bacterium isolated from anoxic soil subjected to biological soil disinfestation.</title>
        <authorList>
            <person name="Ueki A."/>
            <person name="Tonouchi A."/>
        </authorList>
    </citation>
    <scope>NUCLEOTIDE SEQUENCE [LARGE SCALE GENOMIC DNA]</scope>
    <source>
        <strain evidence="1 2">TW1</strain>
    </source>
</reference>
<dbReference type="AlphaFoldDB" id="A0A6V8SGT3"/>
<evidence type="ECO:0000313" key="1">
    <source>
        <dbReference type="EMBL" id="GFP76387.1"/>
    </source>
</evidence>
<organism evidence="1 2">
    <name type="scientific">Clostridium fungisolvens</name>
    <dbReference type="NCBI Taxonomy" id="1604897"/>
    <lineage>
        <taxon>Bacteria</taxon>
        <taxon>Bacillati</taxon>
        <taxon>Bacillota</taxon>
        <taxon>Clostridia</taxon>
        <taxon>Eubacteriales</taxon>
        <taxon>Clostridiaceae</taxon>
        <taxon>Clostridium</taxon>
    </lineage>
</organism>
<gene>
    <name evidence="1" type="ORF">bsdtw1_02489</name>
</gene>
<accession>A0A6V8SGT3</accession>
<dbReference type="EMBL" id="BLZR01000001">
    <property type="protein sequence ID" value="GFP76387.1"/>
    <property type="molecule type" value="Genomic_DNA"/>
</dbReference>
<keyword evidence="2" id="KW-1185">Reference proteome</keyword>
<protein>
    <submittedName>
        <fullName evidence="1">Uncharacterized protein</fullName>
    </submittedName>
</protein>
<name>A0A6V8SGT3_9CLOT</name>
<sequence>MSKINIKFLSDEALATVKGNLDKFTKIIKNNPTCSDAFIAELPADYFIEKKYLIEDFELKSSVDGDYSKVDFENAVILYEHLKDLPKHVLGNERFWMWIILEKGYAAGVQAMPMDSGKNVIKDHWMFGQGRRRGLMFGALSRVFYRVYLTKDDTLEDTYLLTKFATENYVRYREFTWRGYSNNKKIVIGALKAEMAMVEKYGEQIETIKDIYPEIAKYISQLGSVMLLDFMTEDYIKNSVIDFCENIAKSNGISA</sequence>
<comment type="caution">
    <text evidence="1">The sequence shown here is derived from an EMBL/GenBank/DDBJ whole genome shotgun (WGS) entry which is preliminary data.</text>
</comment>